<dbReference type="InterPro" id="IPR022973">
    <property type="entry name" value="Ribosomal_uL10_bac"/>
</dbReference>
<dbReference type="HAMAP" id="MF_00362">
    <property type="entry name" value="Ribosomal_uL10"/>
    <property type="match status" value="1"/>
</dbReference>
<dbReference type="GO" id="GO:0070180">
    <property type="term" value="F:large ribosomal subunit rRNA binding"/>
    <property type="evidence" value="ECO:0007669"/>
    <property type="project" value="UniProtKB-UniRule"/>
</dbReference>
<keyword evidence="6" id="KW-0694">RNA-binding</keyword>
<dbReference type="InterPro" id="IPR043141">
    <property type="entry name" value="Ribosomal_uL10-like_sf"/>
</dbReference>
<dbReference type="CDD" id="cd05797">
    <property type="entry name" value="Ribosomal_L10"/>
    <property type="match status" value="1"/>
</dbReference>
<dbReference type="Gene3D" id="3.30.70.1730">
    <property type="match status" value="1"/>
</dbReference>
<keyword evidence="4 6" id="KW-0687">Ribonucleoprotein</keyword>
<comment type="similarity">
    <text evidence="2 6">Belongs to the universal ribosomal protein uL10 family.</text>
</comment>
<dbReference type="NCBIfam" id="NF000955">
    <property type="entry name" value="PRK00099.1-1"/>
    <property type="match status" value="1"/>
</dbReference>
<keyword evidence="3 6" id="KW-0689">Ribosomal protein</keyword>
<comment type="caution">
    <text evidence="7">The sequence shown here is derived from an EMBL/GenBank/DDBJ whole genome shotgun (WGS) entry which is preliminary data.</text>
</comment>
<keyword evidence="8" id="KW-1185">Reference proteome</keyword>
<comment type="function">
    <text evidence="1 6">Forms part of the ribosomal stalk, playing a central role in the interaction of the ribosome with GTP-bound translation factors.</text>
</comment>
<dbReference type="GO" id="GO:0015934">
    <property type="term" value="C:large ribosomal subunit"/>
    <property type="evidence" value="ECO:0007669"/>
    <property type="project" value="InterPro"/>
</dbReference>
<evidence type="ECO:0000256" key="6">
    <source>
        <dbReference type="HAMAP-Rule" id="MF_00362"/>
    </source>
</evidence>
<dbReference type="GO" id="GO:0003735">
    <property type="term" value="F:structural constituent of ribosome"/>
    <property type="evidence" value="ECO:0007669"/>
    <property type="project" value="InterPro"/>
</dbReference>
<name>A0A3D8J8W0_9HELI</name>
<evidence type="ECO:0000256" key="5">
    <source>
        <dbReference type="ARBA" id="ARBA00035202"/>
    </source>
</evidence>
<evidence type="ECO:0000313" key="8">
    <source>
        <dbReference type="Proteomes" id="UP000256695"/>
    </source>
</evidence>
<evidence type="ECO:0000256" key="1">
    <source>
        <dbReference type="ARBA" id="ARBA00002633"/>
    </source>
</evidence>
<dbReference type="PANTHER" id="PTHR11560">
    <property type="entry name" value="39S RIBOSOMAL PROTEIN L10, MITOCHONDRIAL"/>
    <property type="match status" value="1"/>
</dbReference>
<keyword evidence="6" id="KW-0699">rRNA-binding</keyword>
<dbReference type="SUPFAM" id="SSF160369">
    <property type="entry name" value="Ribosomal protein L10-like"/>
    <property type="match status" value="1"/>
</dbReference>
<gene>
    <name evidence="6" type="primary">rplJ</name>
    <name evidence="7" type="ORF">CQA57_03720</name>
</gene>
<accession>A0A3D8J8W0</accession>
<dbReference type="Proteomes" id="UP000256695">
    <property type="component" value="Unassembled WGS sequence"/>
</dbReference>
<dbReference type="InterPro" id="IPR047865">
    <property type="entry name" value="Ribosomal_uL10_bac_type"/>
</dbReference>
<evidence type="ECO:0000256" key="2">
    <source>
        <dbReference type="ARBA" id="ARBA00008889"/>
    </source>
</evidence>
<dbReference type="InterPro" id="IPR002363">
    <property type="entry name" value="Ribosomal_uL10_CS_bac"/>
</dbReference>
<dbReference type="InterPro" id="IPR001790">
    <property type="entry name" value="Ribosomal_uL10"/>
</dbReference>
<dbReference type="Pfam" id="PF00466">
    <property type="entry name" value="Ribosomal_L10"/>
    <property type="match status" value="1"/>
</dbReference>
<evidence type="ECO:0000256" key="3">
    <source>
        <dbReference type="ARBA" id="ARBA00022980"/>
    </source>
</evidence>
<dbReference type="AlphaFoldDB" id="A0A3D8J8W0"/>
<dbReference type="RefSeq" id="WP_115578899.1">
    <property type="nucleotide sequence ID" value="NZ_NXLX01000007.1"/>
</dbReference>
<protein>
    <recommendedName>
        <fullName evidence="5 6">Large ribosomal subunit protein uL10</fullName>
    </recommendedName>
</protein>
<evidence type="ECO:0000256" key="4">
    <source>
        <dbReference type="ARBA" id="ARBA00023274"/>
    </source>
</evidence>
<dbReference type="OrthoDB" id="3186107at2"/>
<proteinExistence type="inferred from homology"/>
<sequence length="160" mass="18154">MTRQEKQVLIQNLVSDFKASNSLIICDYKGLSVRKLEALRNSARKLDAKVQVIKNTLASIALKEAGYPEFEIKDTNIFIWGNEQISLSKLVMKFVDENKELFSVKMGCFDGQVVDEQHITAISKLPSRDELIGMLLSVWTAPARYFVTGLDNLKKQKENN</sequence>
<dbReference type="PROSITE" id="PS01109">
    <property type="entry name" value="RIBOSOMAL_L10"/>
    <property type="match status" value="1"/>
</dbReference>
<organism evidence="7 8">
    <name type="scientific">Helicobacter anseris</name>
    <dbReference type="NCBI Taxonomy" id="375926"/>
    <lineage>
        <taxon>Bacteria</taxon>
        <taxon>Pseudomonadati</taxon>
        <taxon>Campylobacterota</taxon>
        <taxon>Epsilonproteobacteria</taxon>
        <taxon>Campylobacterales</taxon>
        <taxon>Helicobacteraceae</taxon>
        <taxon>Helicobacter</taxon>
    </lineage>
</organism>
<dbReference type="EMBL" id="NXLX01000007">
    <property type="protein sequence ID" value="RDU73933.1"/>
    <property type="molecule type" value="Genomic_DNA"/>
</dbReference>
<dbReference type="GO" id="GO:0006412">
    <property type="term" value="P:translation"/>
    <property type="evidence" value="ECO:0007669"/>
    <property type="project" value="UniProtKB-UniRule"/>
</dbReference>
<reference evidence="7 8" key="1">
    <citation type="submission" date="2018-04" db="EMBL/GenBank/DDBJ databases">
        <title>Novel Campyloabacter and Helicobacter Species and Strains.</title>
        <authorList>
            <person name="Mannion A.J."/>
            <person name="Shen Z."/>
            <person name="Fox J.G."/>
        </authorList>
    </citation>
    <scope>NUCLEOTIDE SEQUENCE [LARGE SCALE GENOMIC DNA]</scope>
    <source>
        <strain evidence="7 8">MIT 04-9362</strain>
    </source>
</reference>
<evidence type="ECO:0000313" key="7">
    <source>
        <dbReference type="EMBL" id="RDU73933.1"/>
    </source>
</evidence>
<comment type="subunit">
    <text evidence="6">Part of the ribosomal stalk of the 50S ribosomal subunit. The N-terminus interacts with L11 and the large rRNA to form the base of the stalk. The C-terminus forms an elongated spine to which L12 dimers bind in a sequential fashion forming a multimeric L10(L12)X complex.</text>
</comment>